<reference evidence="2 3" key="1">
    <citation type="submission" date="2018-01" db="EMBL/GenBank/DDBJ databases">
        <title>Saezia sanguinis gen. nov., sp. nov., in the order Burkholderiales isolated from human blood.</title>
        <authorList>
            <person name="Medina-Pascual M.J."/>
            <person name="Valdezate S."/>
            <person name="Monzon S."/>
            <person name="Cuesta I."/>
            <person name="Carrasco G."/>
            <person name="Villalon P."/>
            <person name="Saez-Nieto J.A."/>
        </authorList>
    </citation>
    <scope>NUCLEOTIDE SEQUENCE [LARGE SCALE GENOMIC DNA]</scope>
    <source>
        <strain evidence="2 3">CNM695-12</strain>
    </source>
</reference>
<accession>A0A433SEW3</accession>
<evidence type="ECO:0000313" key="2">
    <source>
        <dbReference type="EMBL" id="RUS67278.1"/>
    </source>
</evidence>
<name>A0A433SEW3_9BURK</name>
<comment type="caution">
    <text evidence="2">The sequence shown here is derived from an EMBL/GenBank/DDBJ whole genome shotgun (WGS) entry which is preliminary data.</text>
</comment>
<gene>
    <name evidence="2" type="ORF">CUZ56_01221</name>
</gene>
<evidence type="ECO:0000313" key="3">
    <source>
        <dbReference type="Proteomes" id="UP000286947"/>
    </source>
</evidence>
<dbReference type="AlphaFoldDB" id="A0A433SEW3"/>
<keyword evidence="1" id="KW-0472">Membrane</keyword>
<keyword evidence="1" id="KW-1133">Transmembrane helix</keyword>
<proteinExistence type="predicted"/>
<sequence>MKESFFKLIATLIISASIACSTWILYWTFIVFKYIFVFLGHSN</sequence>
<keyword evidence="3" id="KW-1185">Reference proteome</keyword>
<protein>
    <recommendedName>
        <fullName evidence="4">Lipoprotein</fullName>
    </recommendedName>
</protein>
<dbReference type="PROSITE" id="PS51257">
    <property type="entry name" value="PROKAR_LIPOPROTEIN"/>
    <property type="match status" value="1"/>
</dbReference>
<dbReference type="Proteomes" id="UP000286947">
    <property type="component" value="Unassembled WGS sequence"/>
</dbReference>
<evidence type="ECO:0008006" key="4">
    <source>
        <dbReference type="Google" id="ProtNLM"/>
    </source>
</evidence>
<dbReference type="EMBL" id="PQSP01000002">
    <property type="protein sequence ID" value="RUS67278.1"/>
    <property type="molecule type" value="Genomic_DNA"/>
</dbReference>
<keyword evidence="1" id="KW-0812">Transmembrane</keyword>
<feature type="transmembrane region" description="Helical" evidence="1">
    <location>
        <begin position="12"/>
        <end position="36"/>
    </location>
</feature>
<evidence type="ECO:0000256" key="1">
    <source>
        <dbReference type="SAM" id="Phobius"/>
    </source>
</evidence>
<organism evidence="2 3">
    <name type="scientific">Saezia sanguinis</name>
    <dbReference type="NCBI Taxonomy" id="1965230"/>
    <lineage>
        <taxon>Bacteria</taxon>
        <taxon>Pseudomonadati</taxon>
        <taxon>Pseudomonadota</taxon>
        <taxon>Betaproteobacteria</taxon>
        <taxon>Burkholderiales</taxon>
        <taxon>Saeziaceae</taxon>
        <taxon>Saezia</taxon>
    </lineage>
</organism>